<reference evidence="6 7" key="1">
    <citation type="submission" date="2019-07" db="EMBL/GenBank/DDBJ databases">
        <title>Draft genome assembly of a fouling barnacle, Amphibalanus amphitrite (Darwin, 1854): The first reference genome for Thecostraca.</title>
        <authorList>
            <person name="Kim W."/>
        </authorList>
    </citation>
    <scope>NUCLEOTIDE SEQUENCE [LARGE SCALE GENOMIC DNA]</scope>
    <source>
        <strain evidence="6">SNU_AA5</strain>
        <tissue evidence="6">Soma without cirri and trophi</tissue>
    </source>
</reference>
<dbReference type="InterPro" id="IPR036397">
    <property type="entry name" value="RNaseH_sf"/>
</dbReference>
<evidence type="ECO:0000313" key="6">
    <source>
        <dbReference type="EMBL" id="KAF0292303.1"/>
    </source>
</evidence>
<dbReference type="InterPro" id="IPR002562">
    <property type="entry name" value="3'-5'_exonuclease_dom"/>
</dbReference>
<keyword evidence="1" id="KW-0540">Nuclease</keyword>
<dbReference type="GO" id="GO:0005634">
    <property type="term" value="C:nucleus"/>
    <property type="evidence" value="ECO:0007669"/>
    <property type="project" value="TreeGrafter"/>
</dbReference>
<feature type="domain" description="3'-5' exonuclease" evidence="5">
    <location>
        <begin position="3"/>
        <end position="107"/>
    </location>
</feature>
<dbReference type="GO" id="GO:0008408">
    <property type="term" value="F:3'-5' exonuclease activity"/>
    <property type="evidence" value="ECO:0007669"/>
    <property type="project" value="InterPro"/>
</dbReference>
<keyword evidence="2" id="KW-0378">Hydrolase</keyword>
<dbReference type="PANTHER" id="PTHR13620:SF104">
    <property type="entry name" value="EXONUCLEASE 3'-5' DOMAIN-CONTAINING PROTEIN 2"/>
    <property type="match status" value="1"/>
</dbReference>
<dbReference type="AlphaFoldDB" id="A0A6A4VFH1"/>
<dbReference type="InterPro" id="IPR051132">
    <property type="entry name" value="3-5_Exonuclease_domain"/>
</dbReference>
<keyword evidence="3 6" id="KW-0269">Exonuclease</keyword>
<dbReference type="Pfam" id="PF01612">
    <property type="entry name" value="DNA_pol_A_exo1"/>
    <property type="match status" value="1"/>
</dbReference>
<evidence type="ECO:0000313" key="7">
    <source>
        <dbReference type="Proteomes" id="UP000440578"/>
    </source>
</evidence>
<feature type="region of interest" description="Disordered" evidence="4">
    <location>
        <begin position="141"/>
        <end position="178"/>
    </location>
</feature>
<dbReference type="Gene3D" id="3.30.420.10">
    <property type="entry name" value="Ribonuclease H-like superfamily/Ribonuclease H"/>
    <property type="match status" value="1"/>
</dbReference>
<feature type="compositionally biased region" description="Polar residues" evidence="4">
    <location>
        <begin position="165"/>
        <end position="178"/>
    </location>
</feature>
<gene>
    <name evidence="6" type="primary">EXD2_0</name>
    <name evidence="6" type="ORF">FJT64_009655</name>
</gene>
<dbReference type="GO" id="GO:0005737">
    <property type="term" value="C:cytoplasm"/>
    <property type="evidence" value="ECO:0007669"/>
    <property type="project" value="TreeGrafter"/>
</dbReference>
<evidence type="ECO:0000256" key="2">
    <source>
        <dbReference type="ARBA" id="ARBA00022801"/>
    </source>
</evidence>
<dbReference type="EMBL" id="VIIS01001822">
    <property type="protein sequence ID" value="KAF0292303.1"/>
    <property type="molecule type" value="Genomic_DNA"/>
</dbReference>
<dbReference type="InterPro" id="IPR012337">
    <property type="entry name" value="RNaseH-like_sf"/>
</dbReference>
<evidence type="ECO:0000259" key="5">
    <source>
        <dbReference type="Pfam" id="PF01612"/>
    </source>
</evidence>
<proteinExistence type="predicted"/>
<evidence type="ECO:0000256" key="1">
    <source>
        <dbReference type="ARBA" id="ARBA00022722"/>
    </source>
</evidence>
<keyword evidence="7" id="KW-1185">Reference proteome</keyword>
<dbReference type="PANTHER" id="PTHR13620">
    <property type="entry name" value="3-5 EXONUCLEASE"/>
    <property type="match status" value="1"/>
</dbReference>
<dbReference type="Proteomes" id="UP000440578">
    <property type="component" value="Unassembled WGS sequence"/>
</dbReference>
<dbReference type="OrthoDB" id="1920326at2759"/>
<evidence type="ECO:0000256" key="3">
    <source>
        <dbReference type="ARBA" id="ARBA00022839"/>
    </source>
</evidence>
<dbReference type="GO" id="GO:0006139">
    <property type="term" value="P:nucleobase-containing compound metabolic process"/>
    <property type="evidence" value="ECO:0007669"/>
    <property type="project" value="InterPro"/>
</dbReference>
<accession>A0A6A4VFH1</accession>
<dbReference type="CDD" id="cd06141">
    <property type="entry name" value="WRN_exo"/>
    <property type="match status" value="1"/>
</dbReference>
<feature type="compositionally biased region" description="Acidic residues" evidence="4">
    <location>
        <begin position="493"/>
        <end position="545"/>
    </location>
</feature>
<name>A0A6A4VFH1_AMPAM</name>
<feature type="region of interest" description="Disordered" evidence="4">
    <location>
        <begin position="473"/>
        <end position="575"/>
    </location>
</feature>
<organism evidence="6 7">
    <name type="scientific">Amphibalanus amphitrite</name>
    <name type="common">Striped barnacle</name>
    <name type="synonym">Balanus amphitrite</name>
    <dbReference type="NCBI Taxonomy" id="1232801"/>
    <lineage>
        <taxon>Eukaryota</taxon>
        <taxon>Metazoa</taxon>
        <taxon>Ecdysozoa</taxon>
        <taxon>Arthropoda</taxon>
        <taxon>Crustacea</taxon>
        <taxon>Multicrustacea</taxon>
        <taxon>Cirripedia</taxon>
        <taxon>Thoracica</taxon>
        <taxon>Thoracicalcarea</taxon>
        <taxon>Balanomorpha</taxon>
        <taxon>Balanoidea</taxon>
        <taxon>Balanidae</taxon>
        <taxon>Amphibalaninae</taxon>
        <taxon>Amphibalanus</taxon>
    </lineage>
</organism>
<protein>
    <submittedName>
        <fullName evidence="6">Exonuclease 3'-5' domain-containing protein 2</fullName>
    </submittedName>
</protein>
<dbReference type="GO" id="GO:0003676">
    <property type="term" value="F:nucleic acid binding"/>
    <property type="evidence" value="ECO:0007669"/>
    <property type="project" value="InterPro"/>
</dbReference>
<sequence length="575" mass="64753">MSLLRDRSVLKVGVACLEDGALLLADHAAPVRGCVDLRHLAGRHPDKARLLRRPGLAALSQYLLGVHLSKGRRLRCSNWEADALSADQQEYAADDALVGALLFRALLEPKVPELTRSTWPRVLSACQGLVDCKYKPSHAARQHADPAVSPPPSAPAPANRGGSRTVPTSYQQSKQVSAGYQLRKSQLYDNARLLAPDDQPLSVVENSKARWYVYKGLGDIVQEDPLVVKLRFEPAGRPQQEGNHGYYYLQEKDNCCVRCGASDGYVRKNIVPQEYRKHFPEIMKSHQSHDVLLMCVSCHQESNILDLKMRQRLAEECHAPIGTEADVKVREDQALRKVKSAGRALLKSRDKLPPQRAAELESVLRDYYGVSTITDDILHSAANMCTNHPNSEYMSHGEAVYRHFCQPGRGLIQLERRWRQHFLDSMRPARLPELWSVDHNHAKIRWKIRRADWPLRVREDIWRRCIGSEYWDEKDEGPVMGPGPGAGRVREREEEEDGQDVETEDGGEEIDVEEDGEVDVELEDEDEELEDDDGEDVEVEVEGEVDVQVTEEGVEEKVEENDNRTVNGYGGAAST</sequence>
<comment type="caution">
    <text evidence="6">The sequence shown here is derived from an EMBL/GenBank/DDBJ whole genome shotgun (WGS) entry which is preliminary data.</text>
</comment>
<evidence type="ECO:0000256" key="4">
    <source>
        <dbReference type="SAM" id="MobiDB-lite"/>
    </source>
</evidence>
<dbReference type="SUPFAM" id="SSF53098">
    <property type="entry name" value="Ribonuclease H-like"/>
    <property type="match status" value="1"/>
</dbReference>